<name>A0A370GM86_9NOCA</name>
<comment type="caution">
    <text evidence="2">The sequence shown here is derived from an EMBL/GenBank/DDBJ whole genome shotgun (WGS) entry which is preliminary data.</text>
</comment>
<dbReference type="Gene3D" id="3.60.15.10">
    <property type="entry name" value="Ribonuclease Z/Hydroxyacylglutathione hydrolase-like"/>
    <property type="match status" value="1"/>
</dbReference>
<dbReference type="InterPro" id="IPR001279">
    <property type="entry name" value="Metallo-B-lactamas"/>
</dbReference>
<proteinExistence type="predicted"/>
<dbReference type="Proteomes" id="UP000255355">
    <property type="component" value="Unassembled WGS sequence"/>
</dbReference>
<sequence length="309" mass="33232">MITGTPAPARPAIQEVADGVFAYTHDRGGWCVSNAGVLIGPGGALVIDTLATEGRTRGLVEFVDRMAPGPARTIVNTHHHGDHNFGNHLFGPAAVVLGHDRIRPEMIETGLALTQLWPQVDWGDVRVTLPTVTFGERVTVHVGERPVELIHLGPAAHTTNDVVAWLPQEKVLFAGDIVMSGAAPFCLFGSVRGSLAAVRRLSQLGAETVVAGHGPIAGPEIFEQTTRYLHWIEDAAIEGRALDLPPLEIAMEVGLGEFEELVDSERIVGNLHRAYAELDELAPGSPLDVLSIFDEMVRYNHGRLPTCLA</sequence>
<dbReference type="EMBL" id="QQAZ01000017">
    <property type="protein sequence ID" value="RDI44399.1"/>
    <property type="molecule type" value="Genomic_DNA"/>
</dbReference>
<evidence type="ECO:0000313" key="3">
    <source>
        <dbReference type="Proteomes" id="UP000255355"/>
    </source>
</evidence>
<dbReference type="PANTHER" id="PTHR42951:SF4">
    <property type="entry name" value="ACYL-COENZYME A THIOESTERASE MBLAC2"/>
    <property type="match status" value="1"/>
</dbReference>
<dbReference type="SMART" id="SM00849">
    <property type="entry name" value="Lactamase_B"/>
    <property type="match status" value="1"/>
</dbReference>
<dbReference type="InterPro" id="IPR050855">
    <property type="entry name" value="NDM-1-like"/>
</dbReference>
<reference evidence="2 3" key="1">
    <citation type="submission" date="2018-07" db="EMBL/GenBank/DDBJ databases">
        <title>Genomic Encyclopedia of Type Strains, Phase IV (KMG-IV): sequencing the most valuable type-strain genomes for metagenomic binning, comparative biology and taxonomic classification.</title>
        <authorList>
            <person name="Goeker M."/>
        </authorList>
    </citation>
    <scope>NUCLEOTIDE SEQUENCE [LARGE SCALE GENOMIC DNA]</scope>
    <source>
        <strain evidence="2 3">DSM 44952</strain>
    </source>
</reference>
<dbReference type="CDD" id="cd16282">
    <property type="entry name" value="metallo-hydrolase-like_MBL-fold"/>
    <property type="match status" value="1"/>
</dbReference>
<dbReference type="PANTHER" id="PTHR42951">
    <property type="entry name" value="METALLO-BETA-LACTAMASE DOMAIN-CONTAINING"/>
    <property type="match status" value="1"/>
</dbReference>
<gene>
    <name evidence="2" type="ORF">DFR68_11716</name>
</gene>
<keyword evidence="3" id="KW-1185">Reference proteome</keyword>
<feature type="domain" description="Metallo-beta-lactamase" evidence="1">
    <location>
        <begin position="32"/>
        <end position="213"/>
    </location>
</feature>
<protein>
    <submittedName>
        <fullName evidence="2">Cyclase</fullName>
    </submittedName>
</protein>
<dbReference type="SUPFAM" id="SSF56281">
    <property type="entry name" value="Metallo-hydrolase/oxidoreductase"/>
    <property type="match status" value="1"/>
</dbReference>
<organism evidence="2 3">
    <name type="scientific">Nocardia mexicana</name>
    <dbReference type="NCBI Taxonomy" id="279262"/>
    <lineage>
        <taxon>Bacteria</taxon>
        <taxon>Bacillati</taxon>
        <taxon>Actinomycetota</taxon>
        <taxon>Actinomycetes</taxon>
        <taxon>Mycobacteriales</taxon>
        <taxon>Nocardiaceae</taxon>
        <taxon>Nocardia</taxon>
    </lineage>
</organism>
<dbReference type="AlphaFoldDB" id="A0A370GM86"/>
<accession>A0A370GM86</accession>
<dbReference type="OrthoDB" id="2273115at2"/>
<dbReference type="InterPro" id="IPR036866">
    <property type="entry name" value="RibonucZ/Hydroxyglut_hydro"/>
</dbReference>
<dbReference type="Pfam" id="PF00753">
    <property type="entry name" value="Lactamase_B"/>
    <property type="match status" value="1"/>
</dbReference>
<dbReference type="STRING" id="1210089.GCA_001613165_05370"/>
<evidence type="ECO:0000313" key="2">
    <source>
        <dbReference type="EMBL" id="RDI44399.1"/>
    </source>
</evidence>
<evidence type="ECO:0000259" key="1">
    <source>
        <dbReference type="SMART" id="SM00849"/>
    </source>
</evidence>